<dbReference type="AlphaFoldDB" id="A0AAW0CXT8"/>
<protein>
    <recommendedName>
        <fullName evidence="6">Chromatin assembly factor 1 subunit A dimerization domain-containing protein</fullName>
    </recommendedName>
</protein>
<keyword evidence="3" id="KW-0234">DNA repair</keyword>
<dbReference type="GO" id="GO:0006281">
    <property type="term" value="P:DNA repair"/>
    <property type="evidence" value="ECO:0007669"/>
    <property type="project" value="UniProtKB-KW"/>
</dbReference>
<feature type="compositionally biased region" description="Basic and acidic residues" evidence="5">
    <location>
        <begin position="276"/>
        <end position="294"/>
    </location>
</feature>
<comment type="caution">
    <text evidence="7">The sequence shown here is derived from an EMBL/GenBank/DDBJ whole genome shotgun (WGS) entry which is preliminary data.</text>
</comment>
<dbReference type="Pfam" id="PF12253">
    <property type="entry name" value="CAF1A_dimeriz"/>
    <property type="match status" value="1"/>
</dbReference>
<proteinExistence type="predicted"/>
<evidence type="ECO:0000259" key="6">
    <source>
        <dbReference type="Pfam" id="PF12253"/>
    </source>
</evidence>
<feature type="compositionally biased region" description="Polar residues" evidence="5">
    <location>
        <begin position="319"/>
        <end position="328"/>
    </location>
</feature>
<keyword evidence="8" id="KW-1185">Reference proteome</keyword>
<name>A0AAW0CXT8_9AGAR</name>
<evidence type="ECO:0000256" key="5">
    <source>
        <dbReference type="SAM" id="MobiDB-lite"/>
    </source>
</evidence>
<evidence type="ECO:0000256" key="1">
    <source>
        <dbReference type="ARBA" id="ARBA00004123"/>
    </source>
</evidence>
<feature type="compositionally biased region" description="Low complexity" evidence="5">
    <location>
        <begin position="231"/>
        <end position="242"/>
    </location>
</feature>
<dbReference type="GO" id="GO:0006334">
    <property type="term" value="P:nucleosome assembly"/>
    <property type="evidence" value="ECO:0007669"/>
    <property type="project" value="TreeGrafter"/>
</dbReference>
<feature type="compositionally biased region" description="Acidic residues" evidence="5">
    <location>
        <begin position="517"/>
        <end position="546"/>
    </location>
</feature>
<evidence type="ECO:0000256" key="4">
    <source>
        <dbReference type="ARBA" id="ARBA00023242"/>
    </source>
</evidence>
<organism evidence="7 8">
    <name type="scientific">Paramarasmius palmivorus</name>
    <dbReference type="NCBI Taxonomy" id="297713"/>
    <lineage>
        <taxon>Eukaryota</taxon>
        <taxon>Fungi</taxon>
        <taxon>Dikarya</taxon>
        <taxon>Basidiomycota</taxon>
        <taxon>Agaricomycotina</taxon>
        <taxon>Agaricomycetes</taxon>
        <taxon>Agaricomycetidae</taxon>
        <taxon>Agaricales</taxon>
        <taxon>Marasmiineae</taxon>
        <taxon>Marasmiaceae</taxon>
        <taxon>Paramarasmius</taxon>
    </lineage>
</organism>
<feature type="compositionally biased region" description="Basic and acidic residues" evidence="5">
    <location>
        <begin position="247"/>
        <end position="262"/>
    </location>
</feature>
<dbReference type="Proteomes" id="UP001383192">
    <property type="component" value="Unassembled WGS sequence"/>
</dbReference>
<evidence type="ECO:0000313" key="8">
    <source>
        <dbReference type="Proteomes" id="UP001383192"/>
    </source>
</evidence>
<keyword evidence="2" id="KW-0227">DNA damage</keyword>
<keyword evidence="4" id="KW-0539">Nucleus</keyword>
<reference evidence="7 8" key="1">
    <citation type="submission" date="2024-01" db="EMBL/GenBank/DDBJ databases">
        <title>A draft genome for a cacao thread blight-causing isolate of Paramarasmius palmivorus.</title>
        <authorList>
            <person name="Baruah I.K."/>
            <person name="Bukari Y."/>
            <person name="Amoako-Attah I."/>
            <person name="Meinhardt L.W."/>
            <person name="Bailey B.A."/>
            <person name="Cohen S.P."/>
        </authorList>
    </citation>
    <scope>NUCLEOTIDE SEQUENCE [LARGE SCALE GENOMIC DNA]</scope>
    <source>
        <strain evidence="7 8">GH-12</strain>
    </source>
</reference>
<gene>
    <name evidence="7" type="ORF">VNI00_008265</name>
</gene>
<evidence type="ECO:0000256" key="2">
    <source>
        <dbReference type="ARBA" id="ARBA00022763"/>
    </source>
</evidence>
<feature type="region of interest" description="Disordered" evidence="5">
    <location>
        <begin position="211"/>
        <end position="328"/>
    </location>
</feature>
<evidence type="ECO:0000256" key="3">
    <source>
        <dbReference type="ARBA" id="ARBA00023204"/>
    </source>
</evidence>
<dbReference type="PANTHER" id="PTHR15272:SF0">
    <property type="entry name" value="CHROMATIN ASSEMBLY FACTOR 1 SUBUNIT A"/>
    <property type="match status" value="1"/>
</dbReference>
<dbReference type="GO" id="GO:0033186">
    <property type="term" value="C:CAF-1 complex"/>
    <property type="evidence" value="ECO:0007669"/>
    <property type="project" value="TreeGrafter"/>
</dbReference>
<feature type="compositionally biased region" description="Basic and acidic residues" evidence="5">
    <location>
        <begin position="569"/>
        <end position="581"/>
    </location>
</feature>
<feature type="domain" description="Chromatin assembly factor 1 subunit A dimerization" evidence="6">
    <location>
        <begin position="461"/>
        <end position="533"/>
    </location>
</feature>
<dbReference type="PANTHER" id="PTHR15272">
    <property type="entry name" value="CHROMATIN ASSEMBLY FACTOR 1 SUBUNIT A CAF-1 SUBUNIT A"/>
    <property type="match status" value="1"/>
</dbReference>
<feature type="region of interest" description="Disordered" evidence="5">
    <location>
        <begin position="1"/>
        <end position="32"/>
    </location>
</feature>
<comment type="subcellular location">
    <subcellularLocation>
        <location evidence="1">Nucleus</location>
    </subcellularLocation>
</comment>
<dbReference type="GO" id="GO:0005634">
    <property type="term" value="C:nucleus"/>
    <property type="evidence" value="ECO:0007669"/>
    <property type="project" value="UniProtKB-SubCell"/>
</dbReference>
<dbReference type="InterPro" id="IPR022043">
    <property type="entry name" value="CAF1A_DD"/>
</dbReference>
<sequence>MSKGPLATMSNLDASKVQADPAQSPAKEKSSMAEIKNNKVVFKQKLHSFEKHSETLQELVKFREMIQQLVTSGSAPMTELEAEYKPLIIKLAYESDKTLPALAKHIKSQLLPSEDEDDDEVNAAAASQVLPATTIEKAIRETMERNNYGLESDLTNKLPSSVCVWRWETKEQYRDCLPKNAQEKVATRLAERLKAKHELLSAFQRLPESEQHTILHIKPGSKPIVKESDTAASSASSSGLAAPPDETAGKGPDDVGKSKTADTEASSSKPKAARPKKAENAEKVAKAKKEKDAQKSLMANFFAKPKGKAVGTSAVKLGQPSTSRSQTSDFEKIFKPFVRKKDADIAPHNHFTAQDRITSSGSRDDIIILDSDDDPFMQSTSCKDVAHLAPKDRLRDVLSVMPKRPRYRPPRLQTSTRYKTHYSPSVRELMSQLSEAEVTGDASLVRMITQKLADRDVVPAKVLIFSEDLRPGYFGTWTRSSRIVGSRTPFAKDVLDIDYGYDSGEDWDEAESGGGDDVVDDDEEDVESEAQDSDMDDWLVDDEDIEQGPMPEEPIDFPPLPNAPLPTKRKADDKKAEEDKKAAKKRKVVVPLVPYAKGPCWETSVGHSEDSVLSPYQIRFLNDASFSIDPFTFVSTSQPERTQNAEPLFAIPAVPTHRTSEDQNQHVSAVKKIPAPAPKTAFPDDHLPVLLDKVNTLQTNSLAVLVDTIYQELKIHKVKKNAIEAKVKEIGVKSREKKYWVVRDQPIPNNGC</sequence>
<evidence type="ECO:0000313" key="7">
    <source>
        <dbReference type="EMBL" id="KAK7043654.1"/>
    </source>
</evidence>
<accession>A0AAW0CXT8</accession>
<dbReference type="EMBL" id="JAYKXP010000028">
    <property type="protein sequence ID" value="KAK7043654.1"/>
    <property type="molecule type" value="Genomic_DNA"/>
</dbReference>
<feature type="region of interest" description="Disordered" evidence="5">
    <location>
        <begin position="502"/>
        <end position="583"/>
    </location>
</feature>